<comment type="caution">
    <text evidence="3">The sequence shown here is derived from an EMBL/GenBank/DDBJ whole genome shotgun (WGS) entry which is preliminary data.</text>
</comment>
<feature type="compositionally biased region" description="Polar residues" evidence="2">
    <location>
        <begin position="60"/>
        <end position="88"/>
    </location>
</feature>
<feature type="compositionally biased region" description="Polar residues" evidence="2">
    <location>
        <begin position="833"/>
        <end position="848"/>
    </location>
</feature>
<feature type="coiled-coil region" evidence="1">
    <location>
        <begin position="327"/>
        <end position="440"/>
    </location>
</feature>
<evidence type="ECO:0000313" key="4">
    <source>
        <dbReference type="Proteomes" id="UP000688137"/>
    </source>
</evidence>
<evidence type="ECO:0000256" key="1">
    <source>
        <dbReference type="SAM" id="Coils"/>
    </source>
</evidence>
<feature type="compositionally biased region" description="Basic and acidic residues" evidence="2">
    <location>
        <begin position="1"/>
        <end position="22"/>
    </location>
</feature>
<dbReference type="GO" id="GO:0016592">
    <property type="term" value="C:mediator complex"/>
    <property type="evidence" value="ECO:0007669"/>
    <property type="project" value="TreeGrafter"/>
</dbReference>
<feature type="compositionally biased region" description="Low complexity" evidence="2">
    <location>
        <begin position="865"/>
        <end position="880"/>
    </location>
</feature>
<reference evidence="3" key="1">
    <citation type="submission" date="2021-01" db="EMBL/GenBank/DDBJ databases">
        <authorList>
            <consortium name="Genoscope - CEA"/>
            <person name="William W."/>
        </authorList>
    </citation>
    <scope>NUCLEOTIDE SEQUENCE</scope>
</reference>
<dbReference type="GO" id="GO:0003713">
    <property type="term" value="F:transcription coactivator activity"/>
    <property type="evidence" value="ECO:0007669"/>
    <property type="project" value="TreeGrafter"/>
</dbReference>
<accession>A0A8S1LPU9</accession>
<dbReference type="PANTHER" id="PTHR46007">
    <property type="entry name" value="MEDIATOR OF RNA POLYMERASE II TRANSCRIPTION SUBUNIT 12"/>
    <property type="match status" value="1"/>
</dbReference>
<dbReference type="PANTHER" id="PTHR46007:SF11">
    <property type="entry name" value="MEDIATOR OF RNA POLYMERASE II TRANSCRIPTION SUBUNIT 12"/>
    <property type="match status" value="1"/>
</dbReference>
<keyword evidence="4" id="KW-1185">Reference proteome</keyword>
<evidence type="ECO:0000313" key="3">
    <source>
        <dbReference type="EMBL" id="CAD8064764.1"/>
    </source>
</evidence>
<feature type="region of interest" description="Disordered" evidence="2">
    <location>
        <begin position="833"/>
        <end position="900"/>
    </location>
</feature>
<sequence>MDQETHKDDNSDKEEQQVDESKNTQTQQTENKNEEKELEPEQIQNQNQCSQNSPVMLYDCNQSTRNTNDTTPLNQSTSSSAYEPVSQTQNFQDSIQTLAQIINNIDNQVLLQKAPLESLCNLLQIAQPSEFDDLSDPTSMKELIEQQYQRKRSDLEMLIYHVMKGYDELNQKVNLNQLEKIMRILKSKNKSIYITKDGIGEQALQCVCHHHQIHQQEQEEDNIEQNIQQQEQKEEQEQLEQQQQQEQQEQQEQQQQLEQQSQLEQEQQSQLEQQQQLEQVRQQKNILEQNEQINTQNNKNEVEIQTDQVEQNDQQVDQDEQLLGDLIQKQKEQFEEFQQQIEQNKTALQSQEEEIDQQIQQVEKQDEQQQLTQEQLEQNVEQLKHSIQRSREQIEKLTEQRDILLEKSRELAQKQQELKIQQQQILRQLKQNEEEEEENKPISCQDIFGIMTLNTLNLNQLQNYNDQTNSLVFKLSKSYTVEIKSDDSDYMRYLNETSNLKMIPSIILTRHIFPFLSALELFKIREVCGWFKDQVKKAWPIVFKREMFEQLLARDLAKNIYTVLSLQTLKGTLYFKVQNLIEAIIHAIQWEKVEDALQQEQMDINIYRPLIALLALFNKQQEIEYPHQIDGTFDIKELAKDMKNQVIQYIQANFLPLSFNQMRKINENLLSAPEFSVEFLASKEDKLPLYLTILLQQLYYHGLIHQTFIIDSFQLDKWKIEQELLGKRQSYNQNFLEGAYKKLLLRTYQDDGEDDQSLENLNSDINEAQQFLRALTNLTPTENPEPDIVIRRNKTVTKIFIDIHTKMDILVQTIEQYRNQSLQQEANIQKEQQDQSVQIQTDSLQQQGETEKEVQTENQEEINEKNNNQQEGFEIQQVQQSEEDQQKKLIEEENLNQPKE</sequence>
<dbReference type="EMBL" id="CAJJDM010000035">
    <property type="protein sequence ID" value="CAD8064764.1"/>
    <property type="molecule type" value="Genomic_DNA"/>
</dbReference>
<dbReference type="OMA" id="IREVCGW"/>
<feature type="compositionally biased region" description="Low complexity" evidence="2">
    <location>
        <begin position="42"/>
        <end position="53"/>
    </location>
</feature>
<dbReference type="Proteomes" id="UP000688137">
    <property type="component" value="Unassembled WGS sequence"/>
</dbReference>
<name>A0A8S1LPU9_PARPR</name>
<proteinExistence type="predicted"/>
<gene>
    <name evidence="3" type="ORF">PPRIM_AZ9-3.1.T0360289</name>
</gene>
<dbReference type="GO" id="GO:0045944">
    <property type="term" value="P:positive regulation of transcription by RNA polymerase II"/>
    <property type="evidence" value="ECO:0007669"/>
    <property type="project" value="TreeGrafter"/>
</dbReference>
<protein>
    <submittedName>
        <fullName evidence="3">Uncharacterized protein</fullName>
    </submittedName>
</protein>
<evidence type="ECO:0000256" key="2">
    <source>
        <dbReference type="SAM" id="MobiDB-lite"/>
    </source>
</evidence>
<dbReference type="InterPro" id="IPR051647">
    <property type="entry name" value="Mediator_comp_sub12"/>
</dbReference>
<organism evidence="3 4">
    <name type="scientific">Paramecium primaurelia</name>
    <dbReference type="NCBI Taxonomy" id="5886"/>
    <lineage>
        <taxon>Eukaryota</taxon>
        <taxon>Sar</taxon>
        <taxon>Alveolata</taxon>
        <taxon>Ciliophora</taxon>
        <taxon>Intramacronucleata</taxon>
        <taxon>Oligohymenophorea</taxon>
        <taxon>Peniculida</taxon>
        <taxon>Parameciidae</taxon>
        <taxon>Paramecium</taxon>
    </lineage>
</organism>
<feature type="region of interest" description="Disordered" evidence="2">
    <location>
        <begin position="1"/>
        <end position="88"/>
    </location>
</feature>
<keyword evidence="1" id="KW-0175">Coiled coil</keyword>
<dbReference type="AlphaFoldDB" id="A0A8S1LPU9"/>
<feature type="region of interest" description="Disordered" evidence="2">
    <location>
        <begin position="217"/>
        <end position="245"/>
    </location>
</feature>